<name>A0A9X6LXM8_BACTJ</name>
<protein>
    <submittedName>
        <fullName evidence="2">DUF4935 domain-containing protein</fullName>
    </submittedName>
</protein>
<accession>A0A9X6LXM8</accession>
<dbReference type="InterPro" id="IPR032557">
    <property type="entry name" value="DUF4935"/>
</dbReference>
<evidence type="ECO:0000259" key="1">
    <source>
        <dbReference type="Pfam" id="PF16289"/>
    </source>
</evidence>
<dbReference type="AlphaFoldDB" id="A0A9X6LXM8"/>
<evidence type="ECO:0000313" key="3">
    <source>
        <dbReference type="Proteomes" id="UP000194853"/>
    </source>
</evidence>
<dbReference type="EMBL" id="MOOS01000189">
    <property type="protein sequence ID" value="OUB59047.1"/>
    <property type="molecule type" value="Genomic_DNA"/>
</dbReference>
<feature type="domain" description="DUF4935" evidence="1">
    <location>
        <begin position="5"/>
        <end position="169"/>
    </location>
</feature>
<dbReference type="Proteomes" id="UP000194853">
    <property type="component" value="Unassembled WGS sequence"/>
</dbReference>
<gene>
    <name evidence="2" type="ORF">BK750_28760</name>
</gene>
<dbReference type="Pfam" id="PF16289">
    <property type="entry name" value="PIN_12"/>
    <property type="match status" value="1"/>
</dbReference>
<reference evidence="2 3" key="1">
    <citation type="submission" date="2016-10" db="EMBL/GenBank/DDBJ databases">
        <title>Comparative genomics of Bacillus thuringiensis reveals a path to pathogens against multiple invertebrate hosts.</title>
        <authorList>
            <person name="Zheng J."/>
            <person name="Gao Q."/>
            <person name="Liu H."/>
            <person name="Peng D."/>
            <person name="Ruan L."/>
            <person name="Sun M."/>
        </authorList>
    </citation>
    <scope>NUCLEOTIDE SEQUENCE [LARGE SCALE GENOMIC DNA]</scope>
    <source>
        <strain evidence="2">BGSC 4CF1</strain>
    </source>
</reference>
<comment type="caution">
    <text evidence="2">The sequence shown here is derived from an EMBL/GenBank/DDBJ whole genome shotgun (WGS) entry which is preliminary data.</text>
</comment>
<evidence type="ECO:0000313" key="2">
    <source>
        <dbReference type="EMBL" id="OUB59047.1"/>
    </source>
</evidence>
<dbReference type="RefSeq" id="WP_000120888.1">
    <property type="nucleotide sequence ID" value="NZ_MOOS01000189.1"/>
</dbReference>
<organism evidence="2 3">
    <name type="scientific">Bacillus thuringiensis subsp. jegathesan</name>
    <dbReference type="NCBI Taxonomy" id="56955"/>
    <lineage>
        <taxon>Bacteria</taxon>
        <taxon>Bacillati</taxon>
        <taxon>Bacillota</taxon>
        <taxon>Bacilli</taxon>
        <taxon>Bacillales</taxon>
        <taxon>Bacillaceae</taxon>
        <taxon>Bacillus</taxon>
        <taxon>Bacillus cereus group</taxon>
    </lineage>
</organism>
<sequence length="350" mass="41023">MSYLIVLDTNVIFNDFFFKSADMKKLLKFTKNSPVDLCITEFNYHEILKKFKDEIRPVIKKVKSTKNDLIRLEAPEIIDFDNLKADKFVEKYQVTLNEIIQENSIEIIDFPKSADVVEKIALKYFNNTKPFDENKVSFQDAIIWESIVEYCQDNQPDQVAFISSNHKDFANREKNAIHEDLAEDIENLSYYNSLSAFLEKEEENLNKYFIPDFWESKDQLNKLEAELKNFLDVNDYLENTMNNLLMNNTFEGQYIFGGWGTDGYIESIDIEINEVSLDIEDRTLLISFDVEMDVSFNIETIDPSHDYGDPGDGMMSERSRTKIWIRSNVTYILENEDIIDYVELDRSLIS</sequence>
<proteinExistence type="predicted"/>